<dbReference type="SUPFAM" id="SSF52518">
    <property type="entry name" value="Thiamin diphosphate-binding fold (THDP-binding)"/>
    <property type="match status" value="2"/>
</dbReference>
<dbReference type="InterPro" id="IPR029061">
    <property type="entry name" value="THDP-binding"/>
</dbReference>
<comment type="cofactor">
    <cofactor evidence="2">
        <name>Mg(2+)</name>
        <dbReference type="ChEBI" id="CHEBI:18420"/>
    </cofactor>
</comment>
<dbReference type="SUPFAM" id="SSF52922">
    <property type="entry name" value="TK C-terminal domain-like"/>
    <property type="match status" value="1"/>
</dbReference>
<sequence length="634" mass="70197">MDLFYAPLDEIKKVRKEISDPFLRAETLADIFRINTLYMIKLAGSGHIGTSFSAMDIAAWLWLEEMENPNARDSKDSDIYFSSKGHDIPGLYSILIGLEKIPFDFLHKLRRLNGLPGHPDISIPFIAANTGSLGMGISKARGMALARRLKGEKGRIYVLTGDGELQEGQIWESLHPAANGKFSEITAIVDHNKLQSDNWVKDVSDLGNIEDKFRSFGWEVERCDGHSLREFVKSLREIKEAGIKNQKPQVLIADTIKGKGVSFMEPHNFKGGGYKYHAGAPSDSDYSAAFSELSAALNKKLESFGMSALKFEKVPLPVKSAPKKPENPISAFGEELVRISEDRKDIVVLDADLAADGGILGFKKKFPERFKECGIAEQDMVSVASGLALEGMLPIIHSYSCFMPTRANEQFYNNASEKKKIIYIGTLSGLLPATPGHSHQSVRDISAVGSCPELIMVEPSSEKEARLAIRWAVEQNVASTYIRFSSVSLDLPYTLPENYDFKKGQGVLLKEGKDAAIVAYGQVMLKEAILAAEILSAKGISLAVVNLPWLNVLDREWLKDLADFKIIFTLDDHYIKGGQGEFLAAEISRTFDKPPKIFSFGVEDIPVCGWNDEVLKYHGLDSKSLAEKIEKIIL</sequence>
<dbReference type="InterPro" id="IPR009014">
    <property type="entry name" value="Transketo_C/PFOR_II"/>
</dbReference>
<organism evidence="6 7">
    <name type="scientific">Candidatus Giovannonibacteria bacterium GW2011_GWA2_44_26</name>
    <dbReference type="NCBI Taxonomy" id="1618648"/>
    <lineage>
        <taxon>Bacteria</taxon>
        <taxon>Candidatus Giovannoniibacteriota</taxon>
    </lineage>
</organism>
<dbReference type="AlphaFoldDB" id="A0A0G1LRW9"/>
<dbReference type="Pfam" id="PF02779">
    <property type="entry name" value="Transket_pyr"/>
    <property type="match status" value="1"/>
</dbReference>
<name>A0A0G1LRW9_9BACT</name>
<dbReference type="InterPro" id="IPR005474">
    <property type="entry name" value="Transketolase_N"/>
</dbReference>
<dbReference type="Pfam" id="PF00456">
    <property type="entry name" value="Transketolase_N"/>
    <property type="match status" value="1"/>
</dbReference>
<dbReference type="CDD" id="cd07033">
    <property type="entry name" value="TPP_PYR_DXS_TK_like"/>
    <property type="match status" value="1"/>
</dbReference>
<comment type="similarity">
    <text evidence="4">Belongs to the transketolase family.</text>
</comment>
<dbReference type="SMART" id="SM00861">
    <property type="entry name" value="Transket_pyr"/>
    <property type="match status" value="1"/>
</dbReference>
<evidence type="ECO:0000259" key="5">
    <source>
        <dbReference type="SMART" id="SM00861"/>
    </source>
</evidence>
<dbReference type="PANTHER" id="PTHR43825">
    <property type="entry name" value="PYRUVATE DEHYDROGENASE E1 COMPONENT"/>
    <property type="match status" value="1"/>
</dbReference>
<gene>
    <name evidence="6" type="ORF">UW55_C0011G0008</name>
</gene>
<evidence type="ECO:0000313" key="6">
    <source>
        <dbReference type="EMBL" id="KKT62544.1"/>
    </source>
</evidence>
<evidence type="ECO:0000256" key="3">
    <source>
        <dbReference type="ARBA" id="ARBA00001964"/>
    </source>
</evidence>
<dbReference type="Gene3D" id="3.40.50.920">
    <property type="match status" value="1"/>
</dbReference>
<evidence type="ECO:0000256" key="2">
    <source>
        <dbReference type="ARBA" id="ARBA00001946"/>
    </source>
</evidence>
<dbReference type="InterPro" id="IPR005475">
    <property type="entry name" value="Transketolase-like_Pyr-bd"/>
</dbReference>
<dbReference type="EMBL" id="LCIT01000011">
    <property type="protein sequence ID" value="KKT62544.1"/>
    <property type="molecule type" value="Genomic_DNA"/>
</dbReference>
<dbReference type="InterPro" id="IPR051157">
    <property type="entry name" value="PDH/Transketolase"/>
</dbReference>
<evidence type="ECO:0000256" key="1">
    <source>
        <dbReference type="ARBA" id="ARBA00001936"/>
    </source>
</evidence>
<accession>A0A0G1LRW9</accession>
<evidence type="ECO:0000256" key="4">
    <source>
        <dbReference type="ARBA" id="ARBA00007131"/>
    </source>
</evidence>
<dbReference type="GO" id="GO:0005737">
    <property type="term" value="C:cytoplasm"/>
    <property type="evidence" value="ECO:0007669"/>
    <property type="project" value="UniProtKB-ARBA"/>
</dbReference>
<dbReference type="CDD" id="cd02012">
    <property type="entry name" value="TPP_TK"/>
    <property type="match status" value="1"/>
</dbReference>
<comment type="cofactor">
    <cofactor evidence="3">
        <name>thiamine diphosphate</name>
        <dbReference type="ChEBI" id="CHEBI:58937"/>
    </cofactor>
</comment>
<protein>
    <submittedName>
        <fullName evidence="6">Transketolase</fullName>
    </submittedName>
</protein>
<feature type="domain" description="Transketolase-like pyrimidine-binding" evidence="5">
    <location>
        <begin position="326"/>
        <end position="491"/>
    </location>
</feature>
<dbReference type="Proteomes" id="UP000033945">
    <property type="component" value="Unassembled WGS sequence"/>
</dbReference>
<evidence type="ECO:0000313" key="7">
    <source>
        <dbReference type="Proteomes" id="UP000033945"/>
    </source>
</evidence>
<proteinExistence type="inferred from homology"/>
<dbReference type="Gene3D" id="3.40.50.970">
    <property type="match status" value="2"/>
</dbReference>
<dbReference type="PANTHER" id="PTHR43825:SF1">
    <property type="entry name" value="TRANSKETOLASE-LIKE PYRIMIDINE-BINDING DOMAIN-CONTAINING PROTEIN"/>
    <property type="match status" value="1"/>
</dbReference>
<dbReference type="Pfam" id="PF02780">
    <property type="entry name" value="Transketolase_C"/>
    <property type="match status" value="1"/>
</dbReference>
<dbReference type="InterPro" id="IPR033248">
    <property type="entry name" value="Transketolase_C"/>
</dbReference>
<reference evidence="6 7" key="1">
    <citation type="journal article" date="2015" name="Nature">
        <title>rRNA introns, odd ribosomes, and small enigmatic genomes across a large radiation of phyla.</title>
        <authorList>
            <person name="Brown C.T."/>
            <person name="Hug L.A."/>
            <person name="Thomas B.C."/>
            <person name="Sharon I."/>
            <person name="Castelle C.J."/>
            <person name="Singh A."/>
            <person name="Wilkins M.J."/>
            <person name="Williams K.H."/>
            <person name="Banfield J.F."/>
        </authorList>
    </citation>
    <scope>NUCLEOTIDE SEQUENCE [LARGE SCALE GENOMIC DNA]</scope>
</reference>
<comment type="cofactor">
    <cofactor evidence="1">
        <name>Mn(2+)</name>
        <dbReference type="ChEBI" id="CHEBI:29035"/>
    </cofactor>
</comment>
<comment type="caution">
    <text evidence="6">The sequence shown here is derived from an EMBL/GenBank/DDBJ whole genome shotgun (WGS) entry which is preliminary data.</text>
</comment>
<dbReference type="PATRIC" id="fig|1618648.3.peg.695"/>